<proteinExistence type="predicted"/>
<dbReference type="AlphaFoldDB" id="A0ABD1BUE7"/>
<protein>
    <recommendedName>
        <fullName evidence="4">CCHC-type domain-containing protein</fullName>
    </recommendedName>
</protein>
<keyword evidence="3" id="KW-1185">Reference proteome</keyword>
<reference evidence="2 3" key="1">
    <citation type="submission" date="2024-04" db="EMBL/GenBank/DDBJ databases">
        <title>Genome assembly C_amara_ONT_v2.</title>
        <authorList>
            <person name="Yant L."/>
            <person name="Moore C."/>
            <person name="Slenker M."/>
        </authorList>
    </citation>
    <scope>NUCLEOTIDE SEQUENCE [LARGE SCALE GENOMIC DNA]</scope>
    <source>
        <tissue evidence="2">Leaf</tissue>
    </source>
</reference>
<evidence type="ECO:0008006" key="4">
    <source>
        <dbReference type="Google" id="ProtNLM"/>
    </source>
</evidence>
<gene>
    <name evidence="2" type="ORF">V5N11_000309</name>
</gene>
<name>A0ABD1BUE7_CARAN</name>
<dbReference type="Proteomes" id="UP001558713">
    <property type="component" value="Unassembled WGS sequence"/>
</dbReference>
<feature type="region of interest" description="Disordered" evidence="1">
    <location>
        <begin position="45"/>
        <end position="94"/>
    </location>
</feature>
<evidence type="ECO:0000256" key="1">
    <source>
        <dbReference type="SAM" id="MobiDB-lite"/>
    </source>
</evidence>
<dbReference type="EMBL" id="JBANAX010000144">
    <property type="protein sequence ID" value="KAL1220822.1"/>
    <property type="molecule type" value="Genomic_DNA"/>
</dbReference>
<comment type="caution">
    <text evidence="2">The sequence shown here is derived from an EMBL/GenBank/DDBJ whole genome shotgun (WGS) entry which is preliminary data.</text>
</comment>
<sequence length="104" mass="11415">MAAARVSGIPVHAMVDDLYKTKNWQNAYSNVVMHVPNAAEMDATNSNENYDMLPPVSKQPAGRPRKRRIPSAGENMPSKKRGKRTCSRCGGEGHNRATCTYGIP</sequence>
<accession>A0ABD1BUE7</accession>
<evidence type="ECO:0000313" key="2">
    <source>
        <dbReference type="EMBL" id="KAL1220822.1"/>
    </source>
</evidence>
<evidence type="ECO:0000313" key="3">
    <source>
        <dbReference type="Proteomes" id="UP001558713"/>
    </source>
</evidence>
<organism evidence="2 3">
    <name type="scientific">Cardamine amara subsp. amara</name>
    <dbReference type="NCBI Taxonomy" id="228776"/>
    <lineage>
        <taxon>Eukaryota</taxon>
        <taxon>Viridiplantae</taxon>
        <taxon>Streptophyta</taxon>
        <taxon>Embryophyta</taxon>
        <taxon>Tracheophyta</taxon>
        <taxon>Spermatophyta</taxon>
        <taxon>Magnoliopsida</taxon>
        <taxon>eudicotyledons</taxon>
        <taxon>Gunneridae</taxon>
        <taxon>Pentapetalae</taxon>
        <taxon>rosids</taxon>
        <taxon>malvids</taxon>
        <taxon>Brassicales</taxon>
        <taxon>Brassicaceae</taxon>
        <taxon>Cardamineae</taxon>
        <taxon>Cardamine</taxon>
    </lineage>
</organism>